<reference evidence="3" key="1">
    <citation type="submission" date="2016-10" db="EMBL/GenBank/DDBJ databases">
        <authorList>
            <person name="Varghese N."/>
            <person name="Submissions S."/>
        </authorList>
    </citation>
    <scope>NUCLEOTIDE SEQUENCE [LARGE SCALE GENOMIC DNA]</scope>
    <source>
        <strain evidence="3">Nm44</strain>
    </source>
</reference>
<feature type="region of interest" description="Disordered" evidence="1">
    <location>
        <begin position="1"/>
        <end position="35"/>
    </location>
</feature>
<evidence type="ECO:0000256" key="1">
    <source>
        <dbReference type="SAM" id="MobiDB-lite"/>
    </source>
</evidence>
<name>A0A1I4W8S1_9PROT</name>
<accession>A0A1I4W8S1</accession>
<keyword evidence="3" id="KW-1185">Reference proteome</keyword>
<dbReference type="EMBL" id="FOUB01000102">
    <property type="protein sequence ID" value="SFN09855.1"/>
    <property type="molecule type" value="Genomic_DNA"/>
</dbReference>
<sequence length="35" mass="3639">MDGSYVKAHQHSAGAASQESQAIGKSRAAIPQRSI</sequence>
<gene>
    <name evidence="2" type="ORF">SAMN05421863_110210</name>
</gene>
<protein>
    <submittedName>
        <fullName evidence="2">Uncharacterized protein</fullName>
    </submittedName>
</protein>
<evidence type="ECO:0000313" key="3">
    <source>
        <dbReference type="Proteomes" id="UP000183287"/>
    </source>
</evidence>
<dbReference type="AlphaFoldDB" id="A0A1I4W8S1"/>
<proteinExistence type="predicted"/>
<evidence type="ECO:0000313" key="2">
    <source>
        <dbReference type="EMBL" id="SFN09855.1"/>
    </source>
</evidence>
<dbReference type="Proteomes" id="UP000183287">
    <property type="component" value="Unassembled WGS sequence"/>
</dbReference>
<organism evidence="2 3">
    <name type="scientific">Nitrosomonas communis</name>
    <dbReference type="NCBI Taxonomy" id="44574"/>
    <lineage>
        <taxon>Bacteria</taxon>
        <taxon>Pseudomonadati</taxon>
        <taxon>Pseudomonadota</taxon>
        <taxon>Betaproteobacteria</taxon>
        <taxon>Nitrosomonadales</taxon>
        <taxon>Nitrosomonadaceae</taxon>
        <taxon>Nitrosomonas</taxon>
    </lineage>
</organism>